<organism evidence="1 2">
    <name type="scientific">Paraburkholderia diazotrophica</name>
    <dbReference type="NCBI Taxonomy" id="667676"/>
    <lineage>
        <taxon>Bacteria</taxon>
        <taxon>Pseudomonadati</taxon>
        <taxon>Pseudomonadota</taxon>
        <taxon>Betaproteobacteria</taxon>
        <taxon>Burkholderiales</taxon>
        <taxon>Burkholderiaceae</taxon>
        <taxon>Paraburkholderia</taxon>
    </lineage>
</organism>
<dbReference type="AlphaFoldDB" id="A0A1H7EF98"/>
<name>A0A1H7EF98_9BURK</name>
<accession>A0A1H7EF98</accession>
<evidence type="ECO:0000313" key="1">
    <source>
        <dbReference type="EMBL" id="SEK12616.1"/>
    </source>
</evidence>
<reference evidence="2" key="1">
    <citation type="submission" date="2016-10" db="EMBL/GenBank/DDBJ databases">
        <authorList>
            <person name="Varghese N."/>
            <person name="Submissions S."/>
        </authorList>
    </citation>
    <scope>NUCLEOTIDE SEQUENCE [LARGE SCALE GENOMIC DNA]</scope>
    <source>
        <strain evidence="2">LMG 26031</strain>
    </source>
</reference>
<dbReference type="EMBL" id="FNYE01000059">
    <property type="protein sequence ID" value="SEK12616.1"/>
    <property type="molecule type" value="Genomic_DNA"/>
</dbReference>
<dbReference type="RefSeq" id="WP_143062422.1">
    <property type="nucleotide sequence ID" value="NZ_FNYE01000059.1"/>
</dbReference>
<dbReference type="Proteomes" id="UP000198866">
    <property type="component" value="Unassembled WGS sequence"/>
</dbReference>
<proteinExistence type="predicted"/>
<gene>
    <name evidence="1" type="ORF">SAMN05192539_105920</name>
</gene>
<dbReference type="STRING" id="667676.SAMN05192539_105920"/>
<dbReference type="OrthoDB" id="9102603at2"/>
<keyword evidence="2" id="KW-1185">Reference proteome</keyword>
<sequence length="69" mass="7936">MDDPVTLRTLIAVNREFFDSRWSEKDLEELVNPRFGVVSDLSSLVERLSAIRAKDLADQAPFWIVECQP</sequence>
<protein>
    <submittedName>
        <fullName evidence="1">Uncharacterized protein</fullName>
    </submittedName>
</protein>
<evidence type="ECO:0000313" key="2">
    <source>
        <dbReference type="Proteomes" id="UP000198866"/>
    </source>
</evidence>